<protein>
    <submittedName>
        <fullName evidence="1">Uncharacterized protein</fullName>
    </submittedName>
</protein>
<evidence type="ECO:0000313" key="1">
    <source>
        <dbReference type="EMBL" id="CAG6774663.1"/>
    </source>
</evidence>
<accession>A0A8D9AXI2</accession>
<dbReference type="EMBL" id="HBUF01037228">
    <property type="protein sequence ID" value="CAG6616890.1"/>
    <property type="molecule type" value="Transcribed_RNA"/>
</dbReference>
<dbReference type="EMBL" id="HBUF01037229">
    <property type="protein sequence ID" value="CAG6616892.1"/>
    <property type="molecule type" value="Transcribed_RNA"/>
</dbReference>
<dbReference type="EMBL" id="HBUF01037226">
    <property type="protein sequence ID" value="CAG6616885.1"/>
    <property type="molecule type" value="Transcribed_RNA"/>
</dbReference>
<dbReference type="AlphaFoldDB" id="A0A8D9AXI2"/>
<proteinExistence type="predicted"/>
<organism evidence="1">
    <name type="scientific">Cacopsylla melanoneura</name>
    <dbReference type="NCBI Taxonomy" id="428564"/>
    <lineage>
        <taxon>Eukaryota</taxon>
        <taxon>Metazoa</taxon>
        <taxon>Ecdysozoa</taxon>
        <taxon>Arthropoda</taxon>
        <taxon>Hexapoda</taxon>
        <taxon>Insecta</taxon>
        <taxon>Pterygota</taxon>
        <taxon>Neoptera</taxon>
        <taxon>Paraneoptera</taxon>
        <taxon>Hemiptera</taxon>
        <taxon>Sternorrhyncha</taxon>
        <taxon>Psylloidea</taxon>
        <taxon>Psyllidae</taxon>
        <taxon>Psyllinae</taxon>
        <taxon>Cacopsylla</taxon>
    </lineage>
</organism>
<dbReference type="EMBL" id="HBUF01595562">
    <property type="protein sequence ID" value="CAG6774659.1"/>
    <property type="molecule type" value="Transcribed_RNA"/>
</dbReference>
<dbReference type="EMBL" id="HBUF01430569">
    <property type="protein sequence ID" value="CAG6741879.1"/>
    <property type="molecule type" value="Transcribed_RNA"/>
</dbReference>
<reference evidence="1" key="1">
    <citation type="submission" date="2021-05" db="EMBL/GenBank/DDBJ databases">
        <authorList>
            <person name="Alioto T."/>
            <person name="Alioto T."/>
            <person name="Gomez Garrido J."/>
        </authorList>
    </citation>
    <scope>NUCLEOTIDE SEQUENCE</scope>
</reference>
<dbReference type="EMBL" id="HBUF01595563">
    <property type="protein sequence ID" value="CAG6774663.1"/>
    <property type="molecule type" value="Transcribed_RNA"/>
</dbReference>
<dbReference type="EMBL" id="HBUF01263766">
    <property type="protein sequence ID" value="CAG6683615.1"/>
    <property type="molecule type" value="Transcribed_RNA"/>
</dbReference>
<dbReference type="EMBL" id="HBUF01430568">
    <property type="protein sequence ID" value="CAG6741877.1"/>
    <property type="molecule type" value="Transcribed_RNA"/>
</dbReference>
<name>A0A8D9AXI2_9HEMI</name>
<sequence length="133" mass="15097">MYQHSFLMKNMIHRSYKGSVILVMILSVLYSWRLITPLSLPPVLNLISFIHSSWSGLVPRFNGDLLDTRCLLSHGMKLEPTSLTSGSNLCLTRGQCFGNGSSRRLLTGRERVIRHPSLQGCRNEPGVRCWRIL</sequence>